<feature type="transmembrane region" description="Helical" evidence="1">
    <location>
        <begin position="64"/>
        <end position="84"/>
    </location>
</feature>
<proteinExistence type="predicted"/>
<dbReference type="AlphaFoldDB" id="A0A0S7BP34"/>
<keyword evidence="1" id="KW-1133">Transmembrane helix</keyword>
<sequence>MTFNWMIFGYGVLGGALAELLKWYQMRESPTQPPYLGSLKYWVLTVLMVLAGGLLAAVQNVTSPLLAINIGISAPLILKALAAVTPIQPAQASAGQAAGPRLIDMIAGR</sequence>
<dbReference type="RefSeq" id="WP_075075022.1">
    <property type="nucleotide sequence ID" value="NZ_DF967972.1"/>
</dbReference>
<dbReference type="OrthoDB" id="9429726at2"/>
<keyword evidence="1" id="KW-0472">Membrane</keyword>
<keyword evidence="3" id="KW-1185">Reference proteome</keyword>
<dbReference type="Proteomes" id="UP000055060">
    <property type="component" value="Unassembled WGS sequence"/>
</dbReference>
<feature type="transmembrane region" description="Helical" evidence="1">
    <location>
        <begin position="36"/>
        <end position="58"/>
    </location>
</feature>
<organism evidence="2">
    <name type="scientific">Longilinea arvoryzae</name>
    <dbReference type="NCBI Taxonomy" id="360412"/>
    <lineage>
        <taxon>Bacteria</taxon>
        <taxon>Bacillati</taxon>
        <taxon>Chloroflexota</taxon>
        <taxon>Anaerolineae</taxon>
        <taxon>Anaerolineales</taxon>
        <taxon>Anaerolineaceae</taxon>
        <taxon>Longilinea</taxon>
    </lineage>
</organism>
<reference evidence="2" key="1">
    <citation type="submission" date="2015-07" db="EMBL/GenBank/DDBJ databases">
        <title>Draft Genome Sequences of Anaerolinea thermolimosa IMO-1, Bellilinea caldifistulae GOMI-1, Leptolinea tardivitalis YMTK-2, Levilinea saccharolytica KIBI-1,Longilinea arvoryzae KOME-1, Previously Described as Members of the Anaerolineaceae (Chloroflexi).</title>
        <authorList>
            <person name="Sekiguchi Y."/>
            <person name="Ohashi A."/>
            <person name="Matsuura N."/>
            <person name="Tourlousse M.D."/>
        </authorList>
    </citation>
    <scope>NUCLEOTIDE SEQUENCE [LARGE SCALE GENOMIC DNA]</scope>
    <source>
        <strain evidence="2">KOME-1</strain>
    </source>
</reference>
<feature type="transmembrane region" description="Helical" evidence="1">
    <location>
        <begin position="6"/>
        <end position="24"/>
    </location>
</feature>
<evidence type="ECO:0000313" key="3">
    <source>
        <dbReference type="Proteomes" id="UP000055060"/>
    </source>
</evidence>
<keyword evidence="1" id="KW-0812">Transmembrane</keyword>
<evidence type="ECO:0000256" key="1">
    <source>
        <dbReference type="SAM" id="Phobius"/>
    </source>
</evidence>
<name>A0A0S7BP34_9CHLR</name>
<dbReference type="STRING" id="360412.LARV_03677"/>
<gene>
    <name evidence="2" type="ORF">LARV_03677</name>
</gene>
<protein>
    <submittedName>
        <fullName evidence="2">Uncharacterized protein</fullName>
    </submittedName>
</protein>
<dbReference type="EMBL" id="DF967972">
    <property type="protein sequence ID" value="GAP15883.1"/>
    <property type="molecule type" value="Genomic_DNA"/>
</dbReference>
<evidence type="ECO:0000313" key="2">
    <source>
        <dbReference type="EMBL" id="GAP15883.1"/>
    </source>
</evidence>
<accession>A0A0S7BP34</accession>